<evidence type="ECO:0000256" key="2">
    <source>
        <dbReference type="ARBA" id="ARBA00022481"/>
    </source>
</evidence>
<evidence type="ECO:0000256" key="1">
    <source>
        <dbReference type="ARBA" id="ARBA00004170"/>
    </source>
</evidence>
<name>A0A068UV13_COFCA</name>
<dbReference type="Proteomes" id="UP000295252">
    <property type="component" value="Chromosome VI"/>
</dbReference>
<dbReference type="Pfam" id="PF00403">
    <property type="entry name" value="HMA"/>
    <property type="match status" value="1"/>
</dbReference>
<dbReference type="EMBL" id="HG739148">
    <property type="protein sequence ID" value="CDP12385.1"/>
    <property type="molecule type" value="Genomic_DNA"/>
</dbReference>
<evidence type="ECO:0000256" key="3">
    <source>
        <dbReference type="ARBA" id="ARBA00022723"/>
    </source>
</evidence>
<evidence type="ECO:0000256" key="5">
    <source>
        <dbReference type="ARBA" id="ARBA00024045"/>
    </source>
</evidence>
<dbReference type="OrthoDB" id="1110082at2759"/>
<keyword evidence="4" id="KW-0636">Prenylation</keyword>
<evidence type="ECO:0000256" key="4">
    <source>
        <dbReference type="ARBA" id="ARBA00023289"/>
    </source>
</evidence>
<dbReference type="CDD" id="cd00371">
    <property type="entry name" value="HMA"/>
    <property type="match status" value="1"/>
</dbReference>
<dbReference type="GO" id="GO:0009626">
    <property type="term" value="P:plant-type hypersensitive response"/>
    <property type="evidence" value="ECO:0007669"/>
    <property type="project" value="UniProtKB-KW"/>
</dbReference>
<dbReference type="PhylomeDB" id="A0A068UV13"/>
<evidence type="ECO:0000313" key="9">
    <source>
        <dbReference type="Proteomes" id="UP000295252"/>
    </source>
</evidence>
<dbReference type="GO" id="GO:0046872">
    <property type="term" value="F:metal ion binding"/>
    <property type="evidence" value="ECO:0007669"/>
    <property type="project" value="UniProtKB-KW"/>
</dbReference>
<dbReference type="PANTHER" id="PTHR45868:SF93">
    <property type="entry name" value="OS12G0144600 PROTEIN"/>
    <property type="match status" value="1"/>
</dbReference>
<dbReference type="SUPFAM" id="SSF55008">
    <property type="entry name" value="HMA, heavy metal-associated domain"/>
    <property type="match status" value="1"/>
</dbReference>
<keyword evidence="4" id="KW-0449">Lipoprotein</keyword>
<protein>
    <recommendedName>
        <fullName evidence="7">HMA domain-containing protein</fullName>
    </recommendedName>
</protein>
<feature type="region of interest" description="Disordered" evidence="6">
    <location>
        <begin position="92"/>
        <end position="114"/>
    </location>
</feature>
<reference evidence="9" key="1">
    <citation type="journal article" date="2014" name="Science">
        <title>The coffee genome provides insight into the convergent evolution of caffeine biosynthesis.</title>
        <authorList>
            <person name="Denoeud F."/>
            <person name="Carretero-Paulet L."/>
            <person name="Dereeper A."/>
            <person name="Droc G."/>
            <person name="Guyot R."/>
            <person name="Pietrella M."/>
            <person name="Zheng C."/>
            <person name="Alberti A."/>
            <person name="Anthony F."/>
            <person name="Aprea G."/>
            <person name="Aury J.M."/>
            <person name="Bento P."/>
            <person name="Bernard M."/>
            <person name="Bocs S."/>
            <person name="Campa C."/>
            <person name="Cenci A."/>
            <person name="Combes M.C."/>
            <person name="Crouzillat D."/>
            <person name="Da Silva C."/>
            <person name="Daddiego L."/>
            <person name="De Bellis F."/>
            <person name="Dussert S."/>
            <person name="Garsmeur O."/>
            <person name="Gayraud T."/>
            <person name="Guignon V."/>
            <person name="Jahn K."/>
            <person name="Jamilloux V."/>
            <person name="Joet T."/>
            <person name="Labadie K."/>
            <person name="Lan T."/>
            <person name="Leclercq J."/>
            <person name="Lepelley M."/>
            <person name="Leroy T."/>
            <person name="Li L.T."/>
            <person name="Librado P."/>
            <person name="Lopez L."/>
            <person name="Munoz A."/>
            <person name="Noel B."/>
            <person name="Pallavicini A."/>
            <person name="Perrotta G."/>
            <person name="Poncet V."/>
            <person name="Pot D."/>
            <person name="Priyono X."/>
            <person name="Rigoreau M."/>
            <person name="Rouard M."/>
            <person name="Rozas J."/>
            <person name="Tranchant-Dubreuil C."/>
            <person name="VanBuren R."/>
            <person name="Zhang Q."/>
            <person name="Andrade A.C."/>
            <person name="Argout X."/>
            <person name="Bertrand B."/>
            <person name="de Kochko A."/>
            <person name="Graziosi G."/>
            <person name="Henry R.J."/>
            <person name="Jayarama X."/>
            <person name="Ming R."/>
            <person name="Nagai C."/>
            <person name="Rounsley S."/>
            <person name="Sankoff D."/>
            <person name="Giuliano G."/>
            <person name="Albert V.A."/>
            <person name="Wincker P."/>
            <person name="Lashermes P."/>
        </authorList>
    </citation>
    <scope>NUCLEOTIDE SEQUENCE [LARGE SCALE GENOMIC DNA]</scope>
    <source>
        <strain evidence="9">cv. DH200-94</strain>
    </source>
</reference>
<dbReference type="Gene3D" id="3.30.70.100">
    <property type="match status" value="1"/>
</dbReference>
<dbReference type="InParanoid" id="A0A068UV13"/>
<dbReference type="PROSITE" id="PS50846">
    <property type="entry name" value="HMA_2"/>
    <property type="match status" value="1"/>
</dbReference>
<evidence type="ECO:0000313" key="8">
    <source>
        <dbReference type="EMBL" id="CDP12385.1"/>
    </source>
</evidence>
<organism evidence="8 9">
    <name type="scientific">Coffea canephora</name>
    <name type="common">Robusta coffee</name>
    <dbReference type="NCBI Taxonomy" id="49390"/>
    <lineage>
        <taxon>Eukaryota</taxon>
        <taxon>Viridiplantae</taxon>
        <taxon>Streptophyta</taxon>
        <taxon>Embryophyta</taxon>
        <taxon>Tracheophyta</taxon>
        <taxon>Spermatophyta</taxon>
        <taxon>Magnoliopsida</taxon>
        <taxon>eudicotyledons</taxon>
        <taxon>Gunneridae</taxon>
        <taxon>Pentapetalae</taxon>
        <taxon>asterids</taxon>
        <taxon>lamiids</taxon>
        <taxon>Gentianales</taxon>
        <taxon>Rubiaceae</taxon>
        <taxon>Ixoroideae</taxon>
        <taxon>Gardenieae complex</taxon>
        <taxon>Bertiereae - Coffeeae clade</taxon>
        <taxon>Coffeeae</taxon>
        <taxon>Coffea</taxon>
    </lineage>
</organism>
<evidence type="ECO:0000256" key="6">
    <source>
        <dbReference type="SAM" id="MobiDB-lite"/>
    </source>
</evidence>
<dbReference type="AlphaFoldDB" id="A0A068UV13"/>
<dbReference type="Gramene" id="CDP12385">
    <property type="protein sequence ID" value="CDP12385"/>
    <property type="gene ID" value="GSCOC_T00035894001"/>
</dbReference>
<dbReference type="GO" id="GO:0016020">
    <property type="term" value="C:membrane"/>
    <property type="evidence" value="ECO:0007669"/>
    <property type="project" value="UniProtKB-SubCell"/>
</dbReference>
<comment type="subcellular location">
    <subcellularLocation>
        <location evidence="1">Membrane</location>
        <topology evidence="1">Peripheral membrane protein</topology>
    </subcellularLocation>
</comment>
<dbReference type="InterPro" id="IPR036163">
    <property type="entry name" value="HMA_dom_sf"/>
</dbReference>
<sequence>MDKRAPDPIIILKVDTNCCDDCSGKLEKALLEINGVNQAIVDPQKKSVSIRGNANSCMLIEEIARMGKRAELMFYDKEPKVEGHHQKNVRFAQEKHPSTDDHHKQNVRQDDGHKHFCCDDHDDGGEENMPSWGSKNIFGSHSDYPRQTHFCPESSRHDTRNPNYSRWFREEPPPYDHPRWRMSPPPPSSYFYGPFRGRRPMSQFDHFPH</sequence>
<keyword evidence="9" id="KW-1185">Reference proteome</keyword>
<proteinExistence type="inferred from homology"/>
<dbReference type="STRING" id="49390.A0A068UV13"/>
<comment type="similarity">
    <text evidence="5">Belongs to the HIPP family.</text>
</comment>
<keyword evidence="2" id="KW-0488">Methylation</keyword>
<accession>A0A068UV13</accession>
<dbReference type="InterPro" id="IPR006121">
    <property type="entry name" value="HMA_dom"/>
</dbReference>
<gene>
    <name evidence="8" type="ORF">GSCOC_T00035894001</name>
</gene>
<dbReference type="PANTHER" id="PTHR45868">
    <property type="entry name" value="HEAVY METAL-ASSOCIATED ISOPRENYLATED PLANT PROTEIN 33-RELATED"/>
    <property type="match status" value="1"/>
</dbReference>
<keyword evidence="3" id="KW-0479">Metal-binding</keyword>
<feature type="domain" description="HMA" evidence="7">
    <location>
        <begin position="7"/>
        <end position="71"/>
    </location>
</feature>
<evidence type="ECO:0000259" key="7">
    <source>
        <dbReference type="PROSITE" id="PS50846"/>
    </source>
</evidence>